<organism evidence="1 2">
    <name type="scientific">Pistacia atlantica</name>
    <dbReference type="NCBI Taxonomy" id="434234"/>
    <lineage>
        <taxon>Eukaryota</taxon>
        <taxon>Viridiplantae</taxon>
        <taxon>Streptophyta</taxon>
        <taxon>Embryophyta</taxon>
        <taxon>Tracheophyta</taxon>
        <taxon>Spermatophyta</taxon>
        <taxon>Magnoliopsida</taxon>
        <taxon>eudicotyledons</taxon>
        <taxon>Gunneridae</taxon>
        <taxon>Pentapetalae</taxon>
        <taxon>rosids</taxon>
        <taxon>malvids</taxon>
        <taxon>Sapindales</taxon>
        <taxon>Anacardiaceae</taxon>
        <taxon>Pistacia</taxon>
    </lineage>
</organism>
<reference evidence="2" key="1">
    <citation type="journal article" date="2023" name="G3 (Bethesda)">
        <title>Genome assembly and association tests identify interacting loci associated with vigor, precocity, and sex in interspecific pistachio rootstocks.</title>
        <authorList>
            <person name="Palmer W."/>
            <person name="Jacygrad E."/>
            <person name="Sagayaradj S."/>
            <person name="Cavanaugh K."/>
            <person name="Han R."/>
            <person name="Bertier L."/>
            <person name="Beede B."/>
            <person name="Kafkas S."/>
            <person name="Golino D."/>
            <person name="Preece J."/>
            <person name="Michelmore R."/>
        </authorList>
    </citation>
    <scope>NUCLEOTIDE SEQUENCE [LARGE SCALE GENOMIC DNA]</scope>
</reference>
<gene>
    <name evidence="1" type="ORF">Patl1_19084</name>
</gene>
<comment type="caution">
    <text evidence="1">The sequence shown here is derived from an EMBL/GenBank/DDBJ whole genome shotgun (WGS) entry which is preliminary data.</text>
</comment>
<dbReference type="Proteomes" id="UP001164250">
    <property type="component" value="Chromosome 2"/>
</dbReference>
<keyword evidence="2" id="KW-1185">Reference proteome</keyword>
<dbReference type="EMBL" id="CM047898">
    <property type="protein sequence ID" value="KAJ0104880.1"/>
    <property type="molecule type" value="Genomic_DNA"/>
</dbReference>
<evidence type="ECO:0000313" key="2">
    <source>
        <dbReference type="Proteomes" id="UP001164250"/>
    </source>
</evidence>
<proteinExistence type="predicted"/>
<accession>A0ACC1BYW0</accession>
<evidence type="ECO:0000313" key="1">
    <source>
        <dbReference type="EMBL" id="KAJ0104880.1"/>
    </source>
</evidence>
<protein>
    <submittedName>
        <fullName evidence="1">Uncharacterized protein</fullName>
    </submittedName>
</protein>
<sequence length="99" mass="10903">MATPDERNAIRWGCVLHRVAMHNFVHVSNKAQEQVWASGGSSTLTGSAIFFVITVLFVKSMESFKLEAGILPLGNLARNSNMNMNHVNMMPPGNQRMTG</sequence>
<name>A0ACC1BYW0_9ROSI</name>